<dbReference type="RefSeq" id="WP_104813985.1">
    <property type="nucleotide sequence ID" value="NZ_MQUB01000001.1"/>
</dbReference>
<accession>A0A2S7KTX0</accession>
<feature type="transmembrane region" description="Helical" evidence="1">
    <location>
        <begin position="387"/>
        <end position="409"/>
    </location>
</feature>
<dbReference type="InterPro" id="IPR001466">
    <property type="entry name" value="Beta-lactam-related"/>
</dbReference>
<dbReference type="InterPro" id="IPR050491">
    <property type="entry name" value="AmpC-like"/>
</dbReference>
<evidence type="ECO:0000313" key="3">
    <source>
        <dbReference type="EMBL" id="PQB06046.1"/>
    </source>
</evidence>
<name>A0A2S7KTX0_9FLAO</name>
<gene>
    <name evidence="3" type="ORF">BST85_09925</name>
</gene>
<reference evidence="3 4" key="1">
    <citation type="submission" date="2016-11" db="EMBL/GenBank/DDBJ databases">
        <title>Trade-off between light-utilization and light-protection in marine flavobacteria.</title>
        <authorList>
            <person name="Kumagai Y."/>
        </authorList>
    </citation>
    <scope>NUCLEOTIDE SEQUENCE [LARGE SCALE GENOMIC DNA]</scope>
    <source>
        <strain evidence="3 4">NBRC 107741</strain>
    </source>
</reference>
<comment type="caution">
    <text evidence="3">The sequence shown here is derived from an EMBL/GenBank/DDBJ whole genome shotgun (WGS) entry which is preliminary data.</text>
</comment>
<dbReference type="PANTHER" id="PTHR46825:SF12">
    <property type="entry name" value="PENICILLIN-BINDING PROTEIN 4"/>
    <property type="match status" value="1"/>
</dbReference>
<dbReference type="GO" id="GO:0016787">
    <property type="term" value="F:hydrolase activity"/>
    <property type="evidence" value="ECO:0007669"/>
    <property type="project" value="UniProtKB-KW"/>
</dbReference>
<evidence type="ECO:0000259" key="2">
    <source>
        <dbReference type="Pfam" id="PF00144"/>
    </source>
</evidence>
<evidence type="ECO:0000256" key="1">
    <source>
        <dbReference type="SAM" id="Phobius"/>
    </source>
</evidence>
<feature type="domain" description="Beta-lactamase-related" evidence="2">
    <location>
        <begin position="46"/>
        <end position="355"/>
    </location>
</feature>
<keyword evidence="3" id="KW-0378">Hydrolase</keyword>
<dbReference type="Pfam" id="PF00144">
    <property type="entry name" value="Beta-lactamase"/>
    <property type="match status" value="1"/>
</dbReference>
<organism evidence="3 4">
    <name type="scientific">Aureitalea marina</name>
    <dbReference type="NCBI Taxonomy" id="930804"/>
    <lineage>
        <taxon>Bacteria</taxon>
        <taxon>Pseudomonadati</taxon>
        <taxon>Bacteroidota</taxon>
        <taxon>Flavobacteriia</taxon>
        <taxon>Flavobacteriales</taxon>
        <taxon>Flavobacteriaceae</taxon>
        <taxon>Aureitalea</taxon>
    </lineage>
</organism>
<dbReference type="OrthoDB" id="9797709at2"/>
<dbReference type="InterPro" id="IPR012338">
    <property type="entry name" value="Beta-lactam/transpept-like"/>
</dbReference>
<protein>
    <submittedName>
        <fullName evidence="3">Serine hydrolase</fullName>
    </submittedName>
</protein>
<dbReference type="Gene3D" id="3.40.710.10">
    <property type="entry name" value="DD-peptidase/beta-lactamase superfamily"/>
    <property type="match status" value="1"/>
</dbReference>
<feature type="transmembrane region" description="Helical" evidence="1">
    <location>
        <begin position="7"/>
        <end position="31"/>
    </location>
</feature>
<dbReference type="AlphaFoldDB" id="A0A2S7KTX0"/>
<dbReference type="EMBL" id="MQUB01000001">
    <property type="protein sequence ID" value="PQB06046.1"/>
    <property type="molecule type" value="Genomic_DNA"/>
</dbReference>
<proteinExistence type="predicted"/>
<keyword evidence="1" id="KW-0472">Membrane</keyword>
<dbReference type="SUPFAM" id="SSF56601">
    <property type="entry name" value="beta-lactamase/transpeptidase-like"/>
    <property type="match status" value="1"/>
</dbReference>
<keyword evidence="1" id="KW-1133">Transmembrane helix</keyword>
<dbReference type="PANTHER" id="PTHR46825">
    <property type="entry name" value="D-ALANYL-D-ALANINE-CARBOXYPEPTIDASE/ENDOPEPTIDASE AMPH"/>
    <property type="match status" value="1"/>
</dbReference>
<keyword evidence="1" id="KW-0812">Transmembrane</keyword>
<dbReference type="Proteomes" id="UP000239800">
    <property type="component" value="Unassembled WGS sequence"/>
</dbReference>
<keyword evidence="4" id="KW-1185">Reference proteome</keyword>
<sequence length="415" mass="45891">MKLLKRISIVLFVLVLWTAFVGFGFIDGFLLRPLNKLDSPEGFIEAAQEKVQESSVGNLAMTLIEDGQVVETFFKSADKTVDQNTVFPVASISKWVTSYGVMKLVEDGRLDLDKPVDQYLSRWHLPKSEFDNSLVTVRRLLSHSAGLIDELGYSGFPPGQEIQTLEESLTRAADTDYSDGVAIVGYQPGSQYRYSGAGYTILQLLIEEISGQSFETYMKEEVLEPLGMLNSTFAFGATPRTQLAQVFQDDGSTREMNQFTALAAAGLYTTTGDLSKFLQVQLMDNPVLSKETIASQSQAEAFINNIGVYGLGPHLYSQNDQNSLIIGHDGSGNNAINTAARIDLKTGSGVIVLETGHWNMASSLADEWMFWKAGIADYVVMQRNKSYLLTLWGVGCVLQIVLFLILIWTKNPKKR</sequence>
<evidence type="ECO:0000313" key="4">
    <source>
        <dbReference type="Proteomes" id="UP000239800"/>
    </source>
</evidence>